<evidence type="ECO:0000256" key="1">
    <source>
        <dbReference type="SAM" id="MobiDB-lite"/>
    </source>
</evidence>
<feature type="region of interest" description="Disordered" evidence="1">
    <location>
        <begin position="522"/>
        <end position="574"/>
    </location>
</feature>
<feature type="region of interest" description="Disordered" evidence="1">
    <location>
        <begin position="214"/>
        <end position="279"/>
    </location>
</feature>
<gene>
    <name evidence="2" type="ORF">KFE25_008400</name>
</gene>
<sequence>MVETVRPRRKSYLLAQVRTKEAEEKQLSALRQRFRRIVLVADAQNAFIKLGGAGAGAGAGAAARGEGLLAPPTAQLQRRSDSALDERDVVEPMRQRAKSLSSRPAPPGTPWALVSSAADGSSSGSDDEDARPYEATDDILLRVAADAARMRARRHSEAANIGIHAIHLAAERAAAEEQQRLLPVDDHARTADKRFIETTHGGAFIEIASLSPTRRNSRSAASADGVERQRSPLEQALQPLPAFASAVSSRSRTPPSPHPSASRAQWDAHPPPALVGGAADADAQQSFAEFTASARALDAGCTVAVCVVGKVGRDAVRAVRFAAKATTGLDVVVLEPMAKPRRTHAHPADDVLEAARGATERAERKGVLQGLALGARSTGAAIFATLALSDVELPAHLHVGAEAEAVSSVLVVPCTPTAAGARLPAAARAARYVQTALARMLGLAPCVMYACALAGPDGHAADSICPACLRKILWATPMRLDEHARAQREVAAVLGDGADGALDGRAGRAQHATSVGRLLPLPTVARQSSAPPPNTSPSATLDARRQPTPLAQRAVLERPAASARSVSGSHRRSL</sequence>
<proteinExistence type="predicted"/>
<evidence type="ECO:0000313" key="2">
    <source>
        <dbReference type="EMBL" id="KAG8458603.1"/>
    </source>
</evidence>
<reference evidence="2" key="1">
    <citation type="submission" date="2021-05" db="EMBL/GenBank/DDBJ databases">
        <title>The genome of the haptophyte Pavlova lutheri (Diacronema luteri, Pavlovales) - a model for lipid biosynthesis in eukaryotic algae.</title>
        <authorList>
            <person name="Hulatt C.J."/>
            <person name="Posewitz M.C."/>
        </authorList>
    </citation>
    <scope>NUCLEOTIDE SEQUENCE</scope>
    <source>
        <strain evidence="2">NIVA-4/92</strain>
    </source>
</reference>
<feature type="compositionally biased region" description="Low complexity" evidence="1">
    <location>
        <begin position="115"/>
        <end position="124"/>
    </location>
</feature>
<organism evidence="2 3">
    <name type="scientific">Diacronema lutheri</name>
    <name type="common">Unicellular marine alga</name>
    <name type="synonym">Monochrysis lutheri</name>
    <dbReference type="NCBI Taxonomy" id="2081491"/>
    <lineage>
        <taxon>Eukaryota</taxon>
        <taxon>Haptista</taxon>
        <taxon>Haptophyta</taxon>
        <taxon>Pavlovophyceae</taxon>
        <taxon>Pavlovales</taxon>
        <taxon>Pavlovaceae</taxon>
        <taxon>Diacronema</taxon>
    </lineage>
</organism>
<protein>
    <submittedName>
        <fullName evidence="2">Uncharacterized protein</fullName>
    </submittedName>
</protein>
<dbReference type="Proteomes" id="UP000751190">
    <property type="component" value="Unassembled WGS sequence"/>
</dbReference>
<dbReference type="EMBL" id="JAGTXO010000049">
    <property type="protein sequence ID" value="KAG8458603.1"/>
    <property type="molecule type" value="Genomic_DNA"/>
</dbReference>
<comment type="caution">
    <text evidence="2">The sequence shown here is derived from an EMBL/GenBank/DDBJ whole genome shotgun (WGS) entry which is preliminary data.</text>
</comment>
<feature type="region of interest" description="Disordered" evidence="1">
    <location>
        <begin position="70"/>
        <end position="134"/>
    </location>
</feature>
<feature type="compositionally biased region" description="Low complexity" evidence="1">
    <location>
        <begin position="244"/>
        <end position="264"/>
    </location>
</feature>
<name>A0A8J6C8M2_DIALT</name>
<dbReference type="AlphaFoldDB" id="A0A8J6C8M2"/>
<accession>A0A8J6C8M2</accession>
<evidence type="ECO:0000313" key="3">
    <source>
        <dbReference type="Proteomes" id="UP000751190"/>
    </source>
</evidence>
<feature type="compositionally biased region" description="Basic and acidic residues" evidence="1">
    <location>
        <begin position="78"/>
        <end position="94"/>
    </location>
</feature>
<keyword evidence="3" id="KW-1185">Reference proteome</keyword>